<evidence type="ECO:0000313" key="2">
    <source>
        <dbReference type="EMBL" id="AEF39948.1"/>
    </source>
</evidence>
<feature type="domain" description="Metallo-beta-lactamase" evidence="1">
    <location>
        <begin position="42"/>
        <end position="207"/>
    </location>
</feature>
<dbReference type="Gene3D" id="3.60.15.10">
    <property type="entry name" value="Ribonuclease Z/Hydroxyacylglutathione hydrolase-like"/>
    <property type="match status" value="1"/>
</dbReference>
<accession>F6EHZ9</accession>
<dbReference type="STRING" id="443218.AS9A_1496"/>
<sequence>MCMAHPITIVDEYTGTVEGGGPVHRRLLPEARILKMSVGPMDNNVYVVTCERTGKSLLIDAANEAPRILELLSSQAPQLELILTTHQHADHWQALEAVAAETQAPTVAHPLDAEPLPVAPDRLVDHGDVIQVGDLAFEVIHLRGHTPGSVALATSLGGVTHLFTGDSLFPGGVGKTSSPEAFRRLFHDVSERLFDRFDDSATVYPGHGADTTLGAERAQLPQWRDRGW</sequence>
<dbReference type="RefSeq" id="WP_013806297.1">
    <property type="nucleotide sequence ID" value="NC_015564.1"/>
</dbReference>
<dbReference type="PANTHER" id="PTHR46233">
    <property type="entry name" value="HYDROXYACYLGLUTATHIONE HYDROLASE GLOC"/>
    <property type="match status" value="1"/>
</dbReference>
<evidence type="ECO:0000259" key="1">
    <source>
        <dbReference type="SMART" id="SM00849"/>
    </source>
</evidence>
<dbReference type="AlphaFoldDB" id="F6EHZ9"/>
<protein>
    <recommendedName>
        <fullName evidence="1">Metallo-beta-lactamase domain-containing protein</fullName>
    </recommendedName>
</protein>
<dbReference type="EMBL" id="CP002786">
    <property type="protein sequence ID" value="AEF39948.1"/>
    <property type="molecule type" value="Genomic_DNA"/>
</dbReference>
<dbReference type="eggNOG" id="COG0491">
    <property type="taxonomic scope" value="Bacteria"/>
</dbReference>
<dbReference type="CDD" id="cd06262">
    <property type="entry name" value="metallo-hydrolase-like_MBL-fold"/>
    <property type="match status" value="1"/>
</dbReference>
<name>F6EHZ9_HOYSD</name>
<dbReference type="InterPro" id="IPR036866">
    <property type="entry name" value="RibonucZ/Hydroxyglut_hydro"/>
</dbReference>
<evidence type="ECO:0000313" key="3">
    <source>
        <dbReference type="Proteomes" id="UP000009235"/>
    </source>
</evidence>
<dbReference type="SMART" id="SM00849">
    <property type="entry name" value="Lactamase_B"/>
    <property type="match status" value="1"/>
</dbReference>
<dbReference type="SUPFAM" id="SSF56281">
    <property type="entry name" value="Metallo-hydrolase/oxidoreductase"/>
    <property type="match status" value="1"/>
</dbReference>
<dbReference type="Pfam" id="PF00753">
    <property type="entry name" value="Lactamase_B"/>
    <property type="match status" value="1"/>
</dbReference>
<proteinExistence type="predicted"/>
<organism evidence="2 3">
    <name type="scientific">Hoyosella subflava (strain DSM 45089 / JCM 17490 / NBRC 109087 / DQS3-9A1)</name>
    <name type="common">Amycolicicoccus subflavus</name>
    <dbReference type="NCBI Taxonomy" id="443218"/>
    <lineage>
        <taxon>Bacteria</taxon>
        <taxon>Bacillati</taxon>
        <taxon>Actinomycetota</taxon>
        <taxon>Actinomycetes</taxon>
        <taxon>Mycobacteriales</taxon>
        <taxon>Hoyosellaceae</taxon>
        <taxon>Hoyosella</taxon>
    </lineage>
</organism>
<reference evidence="2 3" key="1">
    <citation type="journal article" date="2011" name="J. Bacteriol.">
        <title>Complete genome sequence of Amycolicicoccus subflavus DQS3-9A1T, an actinomycete isolated from crude oil-polluted soil.</title>
        <authorList>
            <person name="Cai M."/>
            <person name="Chen W.M."/>
            <person name="Nie Y."/>
            <person name="Chi C.Q."/>
            <person name="Wang Y.N."/>
            <person name="Tang Y.Q."/>
            <person name="Li G.Y."/>
            <person name="Wu X.L."/>
        </authorList>
    </citation>
    <scope>NUCLEOTIDE SEQUENCE [LARGE SCALE GENOMIC DNA]</scope>
    <source>
        <strain evidence="3">DSM 45089 / DQS3-9A1</strain>
    </source>
</reference>
<dbReference type="KEGG" id="asd:AS9A_1496"/>
<dbReference type="PANTHER" id="PTHR46233:SF1">
    <property type="entry name" value="CONSERVED PROTEIN"/>
    <property type="match status" value="1"/>
</dbReference>
<dbReference type="InterPro" id="IPR051453">
    <property type="entry name" value="MBL_Glyoxalase_II"/>
</dbReference>
<gene>
    <name evidence="2" type="ordered locus">AS9A_1496</name>
</gene>
<dbReference type="Proteomes" id="UP000009235">
    <property type="component" value="Chromosome"/>
</dbReference>
<dbReference type="HOGENOM" id="CLU_030571_5_4_11"/>
<dbReference type="InterPro" id="IPR001279">
    <property type="entry name" value="Metallo-B-lactamas"/>
</dbReference>
<keyword evidence="3" id="KW-1185">Reference proteome</keyword>